<gene>
    <name evidence="1" type="ORF">MsAg5_12980</name>
</gene>
<protein>
    <submittedName>
        <fullName evidence="1">Uncharacterized protein</fullName>
    </submittedName>
</protein>
<organism evidence="1 2">
    <name type="scientific">Methanolapillus africanus</name>
    <dbReference type="NCBI Taxonomy" id="3028297"/>
    <lineage>
        <taxon>Archaea</taxon>
        <taxon>Methanobacteriati</taxon>
        <taxon>Methanobacteriota</taxon>
        <taxon>Stenosarchaea group</taxon>
        <taxon>Methanomicrobia</taxon>
        <taxon>Methanosarcinales</taxon>
        <taxon>Methanosarcinaceae</taxon>
        <taxon>Methanolapillus</taxon>
    </lineage>
</organism>
<name>A0AAE4MLU2_9EURY</name>
<dbReference type="AlphaFoldDB" id="A0AAE4MLU2"/>
<dbReference type="RefSeq" id="WP_338099845.1">
    <property type="nucleotide sequence ID" value="NZ_JAWDKD010000019.1"/>
</dbReference>
<reference evidence="1" key="1">
    <citation type="submission" date="2023-06" db="EMBL/GenBank/DDBJ databases">
        <title>Genome sequence of Methanosarcinaceae archaeon Ag5.</title>
        <authorList>
            <person name="Protasov E."/>
            <person name="Platt K."/>
            <person name="Poehlein A."/>
            <person name="Daniel R."/>
            <person name="Brune A."/>
        </authorList>
    </citation>
    <scope>NUCLEOTIDE SEQUENCE</scope>
    <source>
        <strain evidence="1">Ag5</strain>
    </source>
</reference>
<dbReference type="Proteomes" id="UP001271789">
    <property type="component" value="Unassembled WGS sequence"/>
</dbReference>
<dbReference type="EMBL" id="JAWDKD010000019">
    <property type="protein sequence ID" value="MDV0447408.1"/>
    <property type="molecule type" value="Genomic_DNA"/>
</dbReference>
<proteinExistence type="predicted"/>
<keyword evidence="2" id="KW-1185">Reference proteome</keyword>
<sequence>MKSTSNSGSFFSAIGKTHDRNIESNDEQILQKHYRPDSQRALTAYTKTFPEGNDCTLCEKTMKQGDDYVIEPGRVLCRACFSREVLK</sequence>
<evidence type="ECO:0000313" key="2">
    <source>
        <dbReference type="Proteomes" id="UP001271789"/>
    </source>
</evidence>
<evidence type="ECO:0000313" key="1">
    <source>
        <dbReference type="EMBL" id="MDV0447408.1"/>
    </source>
</evidence>
<comment type="caution">
    <text evidence="1">The sequence shown here is derived from an EMBL/GenBank/DDBJ whole genome shotgun (WGS) entry which is preliminary data.</text>
</comment>
<accession>A0AAE4MLU2</accession>